<evidence type="ECO:0000313" key="6">
    <source>
        <dbReference type="EMBL" id="TDG72627.1"/>
    </source>
</evidence>
<dbReference type="InterPro" id="IPR036388">
    <property type="entry name" value="WH-like_DNA-bd_sf"/>
</dbReference>
<dbReference type="PANTHER" id="PTHR30419:SF28">
    <property type="entry name" value="HTH-TYPE TRANSCRIPTIONAL REGULATOR BSDA"/>
    <property type="match status" value="1"/>
</dbReference>
<dbReference type="EMBL" id="PUFO01000097">
    <property type="protein sequence ID" value="TDG72627.1"/>
    <property type="molecule type" value="Genomic_DNA"/>
</dbReference>
<dbReference type="GO" id="GO:0005829">
    <property type="term" value="C:cytosol"/>
    <property type="evidence" value="ECO:0007669"/>
    <property type="project" value="TreeGrafter"/>
</dbReference>
<dbReference type="PROSITE" id="PS50931">
    <property type="entry name" value="HTH_LYSR"/>
    <property type="match status" value="1"/>
</dbReference>
<reference evidence="6 7" key="1">
    <citation type="journal article" date="2019" name="Appl. Microbiol. Biotechnol.">
        <title>Uncovering carbohydrate metabolism through a genotype-phenotype association study of 56 lactic acid bacteria genomes.</title>
        <authorList>
            <person name="Buron-Moles G."/>
            <person name="Chailyan A."/>
            <person name="Dolejs I."/>
            <person name="Forster J."/>
            <person name="Miks M.H."/>
        </authorList>
    </citation>
    <scope>NUCLEOTIDE SEQUENCE [LARGE SCALE GENOMIC DNA]</scope>
    <source>
        <strain evidence="6 7">ATCC 49373</strain>
    </source>
</reference>
<dbReference type="RefSeq" id="WP_010620298.1">
    <property type="nucleotide sequence ID" value="NZ_PUFO01000097.1"/>
</dbReference>
<proteinExistence type="inferred from homology"/>
<dbReference type="InterPro" id="IPR036390">
    <property type="entry name" value="WH_DNA-bd_sf"/>
</dbReference>
<dbReference type="STRING" id="1122149.FD44_GL002021"/>
<keyword evidence="3" id="KW-0238">DNA-binding</keyword>
<comment type="similarity">
    <text evidence="1">Belongs to the LysR transcriptional regulatory family.</text>
</comment>
<dbReference type="OrthoDB" id="63123at2"/>
<evidence type="ECO:0000256" key="4">
    <source>
        <dbReference type="ARBA" id="ARBA00023163"/>
    </source>
</evidence>
<dbReference type="GO" id="GO:0003677">
    <property type="term" value="F:DNA binding"/>
    <property type="evidence" value="ECO:0007669"/>
    <property type="project" value="UniProtKB-KW"/>
</dbReference>
<feature type="domain" description="HTH lysR-type" evidence="5">
    <location>
        <begin position="1"/>
        <end position="58"/>
    </location>
</feature>
<dbReference type="Gene3D" id="3.40.190.10">
    <property type="entry name" value="Periplasmic binding protein-like II"/>
    <property type="match status" value="2"/>
</dbReference>
<keyword evidence="4" id="KW-0804">Transcription</keyword>
<keyword evidence="2" id="KW-0805">Transcription regulation</keyword>
<dbReference type="SUPFAM" id="SSF46785">
    <property type="entry name" value="Winged helix' DNA-binding domain"/>
    <property type="match status" value="1"/>
</dbReference>
<dbReference type="Gene3D" id="1.10.10.10">
    <property type="entry name" value="Winged helix-like DNA-binding domain superfamily/Winged helix DNA-binding domain"/>
    <property type="match status" value="1"/>
</dbReference>
<dbReference type="CDD" id="cd05466">
    <property type="entry name" value="PBP2_LTTR_substrate"/>
    <property type="match status" value="1"/>
</dbReference>
<name>A0A4R5NGI0_9LACO</name>
<comment type="caution">
    <text evidence="6">The sequence shown here is derived from an EMBL/GenBank/DDBJ whole genome shotgun (WGS) entry which is preliminary data.</text>
</comment>
<dbReference type="InterPro" id="IPR000847">
    <property type="entry name" value="LysR_HTH_N"/>
</dbReference>
<dbReference type="Proteomes" id="UP000294854">
    <property type="component" value="Unassembled WGS sequence"/>
</dbReference>
<dbReference type="InterPro" id="IPR050950">
    <property type="entry name" value="HTH-type_LysR_regulators"/>
</dbReference>
<gene>
    <name evidence="6" type="ORF">C5L31_000637</name>
</gene>
<evidence type="ECO:0000256" key="2">
    <source>
        <dbReference type="ARBA" id="ARBA00023015"/>
    </source>
</evidence>
<evidence type="ECO:0000256" key="3">
    <source>
        <dbReference type="ARBA" id="ARBA00023125"/>
    </source>
</evidence>
<sequence length="293" mass="32498">MLPFAYQAFSAVVHEGSFYKASLLLSVTPSAISHSISQLEKDFGFPVFVRNRAGAELTASGRTVLLIQDVVNSQGRLQQEADRINGLSIGSVRLGAFSSTCINWVPPIIQAFHEKYPDIQVSVYQNDFNAITQAVKDGTIDVGFTSLPVNENLLVKQLIRDEIYCIAPKDFKPKSSMEVTAEDLEGKSFILQQGDYDRDTKAALDHYDIRQNSIQFSIDDQSILAMVEAGLGFGILPELALQTISGNVQVFPFDKRFYRTICMVTTRTGAKSPATQRMMKQVEEYVEGEYGGK</sequence>
<dbReference type="SUPFAM" id="SSF53850">
    <property type="entry name" value="Periplasmic binding protein-like II"/>
    <property type="match status" value="1"/>
</dbReference>
<dbReference type="Pfam" id="PF03466">
    <property type="entry name" value="LysR_substrate"/>
    <property type="match status" value="1"/>
</dbReference>
<dbReference type="GO" id="GO:0003700">
    <property type="term" value="F:DNA-binding transcription factor activity"/>
    <property type="evidence" value="ECO:0007669"/>
    <property type="project" value="InterPro"/>
</dbReference>
<dbReference type="AlphaFoldDB" id="A0A4R5NGI0"/>
<dbReference type="PANTHER" id="PTHR30419">
    <property type="entry name" value="HTH-TYPE TRANSCRIPTIONAL REGULATOR YBHD"/>
    <property type="match status" value="1"/>
</dbReference>
<dbReference type="InterPro" id="IPR005119">
    <property type="entry name" value="LysR_subst-bd"/>
</dbReference>
<keyword evidence="7" id="KW-1185">Reference proteome</keyword>
<organism evidence="6 7">
    <name type="scientific">Secundilactobacillus malefermentans</name>
    <dbReference type="NCBI Taxonomy" id="176292"/>
    <lineage>
        <taxon>Bacteria</taxon>
        <taxon>Bacillati</taxon>
        <taxon>Bacillota</taxon>
        <taxon>Bacilli</taxon>
        <taxon>Lactobacillales</taxon>
        <taxon>Lactobacillaceae</taxon>
        <taxon>Secundilactobacillus</taxon>
    </lineage>
</organism>
<evidence type="ECO:0000313" key="7">
    <source>
        <dbReference type="Proteomes" id="UP000294854"/>
    </source>
</evidence>
<accession>A0A4R5NGI0</accession>
<protein>
    <recommendedName>
        <fullName evidence="5">HTH lysR-type domain-containing protein</fullName>
    </recommendedName>
</protein>
<dbReference type="Pfam" id="PF00126">
    <property type="entry name" value="HTH_1"/>
    <property type="match status" value="1"/>
</dbReference>
<evidence type="ECO:0000256" key="1">
    <source>
        <dbReference type="ARBA" id="ARBA00009437"/>
    </source>
</evidence>
<evidence type="ECO:0000259" key="5">
    <source>
        <dbReference type="PROSITE" id="PS50931"/>
    </source>
</evidence>